<proteinExistence type="predicted"/>
<gene>
    <name evidence="2" type="ORF">PLOB_00046219</name>
</gene>
<protein>
    <submittedName>
        <fullName evidence="2">Uncharacterized protein</fullName>
    </submittedName>
</protein>
<organism evidence="2 3">
    <name type="scientific">Porites lobata</name>
    <dbReference type="NCBI Taxonomy" id="104759"/>
    <lineage>
        <taxon>Eukaryota</taxon>
        <taxon>Metazoa</taxon>
        <taxon>Cnidaria</taxon>
        <taxon>Anthozoa</taxon>
        <taxon>Hexacorallia</taxon>
        <taxon>Scleractinia</taxon>
        <taxon>Fungiina</taxon>
        <taxon>Poritidae</taxon>
        <taxon>Porites</taxon>
    </lineage>
</organism>
<comment type="caution">
    <text evidence="2">The sequence shown here is derived from an EMBL/GenBank/DDBJ whole genome shotgun (WGS) entry which is preliminary data.</text>
</comment>
<keyword evidence="1" id="KW-0732">Signal</keyword>
<dbReference type="EMBL" id="CALNXK010000813">
    <property type="protein sequence ID" value="CAH3190108.1"/>
    <property type="molecule type" value="Genomic_DNA"/>
</dbReference>
<evidence type="ECO:0000313" key="2">
    <source>
        <dbReference type="EMBL" id="CAH3190108.1"/>
    </source>
</evidence>
<feature type="non-terminal residue" evidence="2">
    <location>
        <position position="321"/>
    </location>
</feature>
<reference evidence="2 3" key="1">
    <citation type="submission" date="2022-05" db="EMBL/GenBank/DDBJ databases">
        <authorList>
            <consortium name="Genoscope - CEA"/>
            <person name="William W."/>
        </authorList>
    </citation>
    <scope>NUCLEOTIDE SEQUENCE [LARGE SCALE GENOMIC DNA]</scope>
</reference>
<name>A0ABN8SF15_9CNID</name>
<feature type="signal peptide" evidence="1">
    <location>
        <begin position="1"/>
        <end position="22"/>
    </location>
</feature>
<keyword evidence="3" id="KW-1185">Reference proteome</keyword>
<dbReference type="PROSITE" id="PS51257">
    <property type="entry name" value="PROKAR_LIPOPROTEIN"/>
    <property type="match status" value="1"/>
</dbReference>
<evidence type="ECO:0000256" key="1">
    <source>
        <dbReference type="SAM" id="SignalP"/>
    </source>
</evidence>
<feature type="chain" id="PRO_5047398242" evidence="1">
    <location>
        <begin position="23"/>
        <end position="321"/>
    </location>
</feature>
<evidence type="ECO:0000313" key="3">
    <source>
        <dbReference type="Proteomes" id="UP001159405"/>
    </source>
</evidence>
<dbReference type="Proteomes" id="UP001159405">
    <property type="component" value="Unassembled WGS sequence"/>
</dbReference>
<sequence length="321" mass="34935">MAVKHLVGVIFVLGCLAWRSSASHDEDSATKKLDELFEIISNSLAGNDECKDTDLPGDCTITSDCLKITCNAHFGGKTITLTVKVNRCDEPVTVTINVKVKGDDVDWTHVFTSGDELAVPGLGIDVKGVAKAGLFIRVKLEPDDNILTVKVILEGGTKVGSVTFFPLKMTMVTQKLPISTAYCVAKKDHDYQDPYDYEEDYGNDESGDSGNKCPIIDLPPGLGGRCDVSDLCNKITCDVKVQGRHATIVFKVNRCKDPLTATVTFKSPGFVVDWSHTFKDGEEIKLPEDHTITEGLNSLAKVSVSLKVGLKRNGEKLHFKV</sequence>
<accession>A0ABN8SF15</accession>